<evidence type="ECO:0000313" key="2">
    <source>
        <dbReference type="Proteomes" id="UP000054032"/>
    </source>
</evidence>
<dbReference type="Proteomes" id="UP000054032">
    <property type="component" value="Unassembled WGS sequence"/>
</dbReference>
<sequence length="67" mass="7377">EDTAGERVSTSISTVDILIQKTRENPVFMVLLVNCMQSLSCLSNSISPILSLTRRLHIKPPINPQGL</sequence>
<accession>W6ZBS4</accession>
<evidence type="ECO:0000313" key="1">
    <source>
        <dbReference type="EMBL" id="EUC47435.1"/>
    </source>
</evidence>
<dbReference type="RefSeq" id="XP_007686011.1">
    <property type="nucleotide sequence ID" value="XM_007687821.1"/>
</dbReference>
<feature type="non-terminal residue" evidence="1">
    <location>
        <position position="1"/>
    </location>
</feature>
<dbReference type="AlphaFoldDB" id="W6ZBS4"/>
<organism evidence="1 2">
    <name type="scientific">Bipolaris oryzae ATCC 44560</name>
    <dbReference type="NCBI Taxonomy" id="930090"/>
    <lineage>
        <taxon>Eukaryota</taxon>
        <taxon>Fungi</taxon>
        <taxon>Dikarya</taxon>
        <taxon>Ascomycota</taxon>
        <taxon>Pezizomycotina</taxon>
        <taxon>Dothideomycetes</taxon>
        <taxon>Pleosporomycetidae</taxon>
        <taxon>Pleosporales</taxon>
        <taxon>Pleosporineae</taxon>
        <taxon>Pleosporaceae</taxon>
        <taxon>Bipolaris</taxon>
    </lineage>
</organism>
<keyword evidence="2" id="KW-1185">Reference proteome</keyword>
<dbReference type="EMBL" id="KI963952">
    <property type="protein sequence ID" value="EUC47435.1"/>
    <property type="molecule type" value="Genomic_DNA"/>
</dbReference>
<dbReference type="GeneID" id="19127586"/>
<reference evidence="1 2" key="1">
    <citation type="journal article" date="2013" name="PLoS Genet.">
        <title>Comparative genome structure, secondary metabolite, and effector coding capacity across Cochliobolus pathogens.</title>
        <authorList>
            <person name="Condon B.J."/>
            <person name="Leng Y."/>
            <person name="Wu D."/>
            <person name="Bushley K.E."/>
            <person name="Ohm R.A."/>
            <person name="Otillar R."/>
            <person name="Martin J."/>
            <person name="Schackwitz W."/>
            <person name="Grimwood J."/>
            <person name="MohdZainudin N."/>
            <person name="Xue C."/>
            <person name="Wang R."/>
            <person name="Manning V.A."/>
            <person name="Dhillon B."/>
            <person name="Tu Z.J."/>
            <person name="Steffenson B.J."/>
            <person name="Salamov A."/>
            <person name="Sun H."/>
            <person name="Lowry S."/>
            <person name="LaButti K."/>
            <person name="Han J."/>
            <person name="Copeland A."/>
            <person name="Lindquist E."/>
            <person name="Barry K."/>
            <person name="Schmutz J."/>
            <person name="Baker S.E."/>
            <person name="Ciuffetti L.M."/>
            <person name="Grigoriev I.V."/>
            <person name="Zhong S."/>
            <person name="Turgeon B.G."/>
        </authorList>
    </citation>
    <scope>NUCLEOTIDE SEQUENCE [LARGE SCALE GENOMIC DNA]</scope>
    <source>
        <strain evidence="1 2">ATCC 44560</strain>
    </source>
</reference>
<gene>
    <name evidence="1" type="ORF">COCMIDRAFT_89958</name>
</gene>
<protein>
    <submittedName>
        <fullName evidence="1">Uncharacterized protein</fullName>
    </submittedName>
</protein>
<dbReference type="KEGG" id="bor:COCMIDRAFT_89958"/>
<proteinExistence type="predicted"/>
<dbReference type="HOGENOM" id="CLU_2819372_0_0_1"/>
<name>W6ZBS4_COCMI</name>